<protein>
    <recommendedName>
        <fullName evidence="1">RNA polymerase sigma-70 region 4 domain-containing protein</fullName>
    </recommendedName>
</protein>
<dbReference type="Proteomes" id="UP000274327">
    <property type="component" value="Unassembled WGS sequence"/>
</dbReference>
<gene>
    <name evidence="2" type="ORF">DS079_16610</name>
</gene>
<dbReference type="Pfam" id="PF04545">
    <property type="entry name" value="Sigma70_r4"/>
    <property type="match status" value="1"/>
</dbReference>
<dbReference type="SUPFAM" id="SSF88659">
    <property type="entry name" value="Sigma3 and sigma4 domains of RNA polymerase sigma factors"/>
    <property type="match status" value="1"/>
</dbReference>
<dbReference type="InterPro" id="IPR013324">
    <property type="entry name" value="RNA_pol_sigma_r3/r4-like"/>
</dbReference>
<organism evidence="2 3">
    <name type="scientific">Brachybacterium paraconglomeratum</name>
    <dbReference type="NCBI Taxonomy" id="173362"/>
    <lineage>
        <taxon>Bacteria</taxon>
        <taxon>Bacillati</taxon>
        <taxon>Actinomycetota</taxon>
        <taxon>Actinomycetes</taxon>
        <taxon>Micrococcales</taxon>
        <taxon>Dermabacteraceae</taxon>
        <taxon>Brachybacterium</taxon>
    </lineage>
</organism>
<feature type="domain" description="RNA polymerase sigma-70 region 4" evidence="1">
    <location>
        <begin position="149"/>
        <end position="172"/>
    </location>
</feature>
<dbReference type="GeneID" id="78122637"/>
<proteinExistence type="predicted"/>
<dbReference type="GO" id="GO:0003700">
    <property type="term" value="F:DNA-binding transcription factor activity"/>
    <property type="evidence" value="ECO:0007669"/>
    <property type="project" value="InterPro"/>
</dbReference>
<name>A0A426SFJ5_9MICO</name>
<dbReference type="InterPro" id="IPR007630">
    <property type="entry name" value="RNA_pol_sigma70_r4"/>
</dbReference>
<comment type="caution">
    <text evidence="2">The sequence shown here is derived from an EMBL/GenBank/DDBJ whole genome shotgun (WGS) entry which is preliminary data.</text>
</comment>
<sequence>MSIAALDVLLAPASDAPHPPLTEAEVHRALDLAQQGFVPSEIGELLDVYPDSVETAIEDVVPGGSAVIAAALRRRLRAWRRDNADSAWWEAEAVFGIPHAHVLRLVRVPRDQELGVVAPGEPGYLDTVLSGIECKDLRASRSARLYAFGATLQEIGDLFGVTRERIRQILSRDTPWSSTDLSAAARVLAQVRRAEHASAAEHWSSTHPAAPLDEAPAALGLSVGQMRQLLGRRRSRHEPAFDAPREATRRTEAEIIEDLRAFHAETGRTTCQAVTTWAREHDVPGHQTAAIRFGTWNEALKAAGIGTDKGAPRSAFRDEDLWAAVLSAVQAPDGGTTFRAVEEWLARHPAAPSGALIRQRLCGHEGGSWTETVATALAVLHSPEDYEPAWVEEITAPRDWDTPADEPDPLDHVRAAIDALGPRITTARYATWARVEGRPTMATLQRRTGKLWTELLAEAGGEPNATKIKNRSNAEVREYMARFLAEHPDGGTVDYGTWSRENAAPSRSTVVDRFGSWNAAVEECR</sequence>
<evidence type="ECO:0000259" key="1">
    <source>
        <dbReference type="Pfam" id="PF04545"/>
    </source>
</evidence>
<dbReference type="InterPro" id="IPR041025">
    <property type="entry name" value="HNH_repeat"/>
</dbReference>
<dbReference type="GO" id="GO:0006352">
    <property type="term" value="P:DNA-templated transcription initiation"/>
    <property type="evidence" value="ECO:0007669"/>
    <property type="project" value="InterPro"/>
</dbReference>
<reference evidence="2 3" key="1">
    <citation type="submission" date="2018-07" db="EMBL/GenBank/DDBJ databases">
        <title>Brachybacteriurn paraconglorneratum KCTC 9916.</title>
        <authorList>
            <person name="Li Y."/>
        </authorList>
    </citation>
    <scope>NUCLEOTIDE SEQUENCE [LARGE SCALE GENOMIC DNA]</scope>
    <source>
        <strain evidence="2 3">KCTC 9916</strain>
    </source>
</reference>
<keyword evidence="3" id="KW-1185">Reference proteome</keyword>
<dbReference type="RefSeq" id="WP_126988875.1">
    <property type="nucleotide sequence ID" value="NZ_ML133867.1"/>
</dbReference>
<dbReference type="Pfam" id="PF18780">
    <property type="entry name" value="HNH_repeat"/>
    <property type="match status" value="1"/>
</dbReference>
<evidence type="ECO:0000313" key="2">
    <source>
        <dbReference type="EMBL" id="RRR16998.1"/>
    </source>
</evidence>
<accession>A0A426SFJ5</accession>
<dbReference type="EMBL" id="QOCI01000021">
    <property type="protein sequence ID" value="RRR16998.1"/>
    <property type="molecule type" value="Genomic_DNA"/>
</dbReference>
<evidence type="ECO:0000313" key="3">
    <source>
        <dbReference type="Proteomes" id="UP000274327"/>
    </source>
</evidence>
<dbReference type="InterPro" id="IPR036388">
    <property type="entry name" value="WH-like_DNA-bd_sf"/>
</dbReference>
<dbReference type="Gene3D" id="1.10.10.10">
    <property type="entry name" value="Winged helix-like DNA-binding domain superfamily/Winged helix DNA-binding domain"/>
    <property type="match status" value="1"/>
</dbReference>
<dbReference type="AlphaFoldDB" id="A0A426SFJ5"/>